<evidence type="ECO:0000313" key="4">
    <source>
        <dbReference type="Proteomes" id="UP000002051"/>
    </source>
</evidence>
<proteinExistence type="predicted"/>
<keyword evidence="4" id="KW-1185">Reference proteome</keyword>
<dbReference type="InterPro" id="IPR002156">
    <property type="entry name" value="RNaseH_domain"/>
</dbReference>
<reference evidence="2 4" key="1">
    <citation type="journal article" date="2011" name="Nature">
        <title>The Medicago genome provides insight into the evolution of rhizobial symbioses.</title>
        <authorList>
            <person name="Young N.D."/>
            <person name="Debelle F."/>
            <person name="Oldroyd G.E."/>
            <person name="Geurts R."/>
            <person name="Cannon S.B."/>
            <person name="Udvardi M.K."/>
            <person name="Benedito V.A."/>
            <person name="Mayer K.F."/>
            <person name="Gouzy J."/>
            <person name="Schoof H."/>
            <person name="Van de Peer Y."/>
            <person name="Proost S."/>
            <person name="Cook D.R."/>
            <person name="Meyers B.C."/>
            <person name="Spannagl M."/>
            <person name="Cheung F."/>
            <person name="De Mita S."/>
            <person name="Krishnakumar V."/>
            <person name="Gundlach H."/>
            <person name="Zhou S."/>
            <person name="Mudge J."/>
            <person name="Bharti A.K."/>
            <person name="Murray J.D."/>
            <person name="Naoumkina M.A."/>
            <person name="Rosen B."/>
            <person name="Silverstein K.A."/>
            <person name="Tang H."/>
            <person name="Rombauts S."/>
            <person name="Zhao P.X."/>
            <person name="Zhou P."/>
            <person name="Barbe V."/>
            <person name="Bardou P."/>
            <person name="Bechner M."/>
            <person name="Bellec A."/>
            <person name="Berger A."/>
            <person name="Berges H."/>
            <person name="Bidwell S."/>
            <person name="Bisseling T."/>
            <person name="Choisne N."/>
            <person name="Couloux A."/>
            <person name="Denny R."/>
            <person name="Deshpande S."/>
            <person name="Dai X."/>
            <person name="Doyle J.J."/>
            <person name="Dudez A.M."/>
            <person name="Farmer A.D."/>
            <person name="Fouteau S."/>
            <person name="Franken C."/>
            <person name="Gibelin C."/>
            <person name="Gish J."/>
            <person name="Goldstein S."/>
            <person name="Gonzalez A.J."/>
            <person name="Green P.J."/>
            <person name="Hallab A."/>
            <person name="Hartog M."/>
            <person name="Hua A."/>
            <person name="Humphray S.J."/>
            <person name="Jeong D.H."/>
            <person name="Jing Y."/>
            <person name="Jocker A."/>
            <person name="Kenton S.M."/>
            <person name="Kim D.J."/>
            <person name="Klee K."/>
            <person name="Lai H."/>
            <person name="Lang C."/>
            <person name="Lin S."/>
            <person name="Macmil S.L."/>
            <person name="Magdelenat G."/>
            <person name="Matthews L."/>
            <person name="McCorrison J."/>
            <person name="Monaghan E.L."/>
            <person name="Mun J.H."/>
            <person name="Najar F.Z."/>
            <person name="Nicholson C."/>
            <person name="Noirot C."/>
            <person name="O'Bleness M."/>
            <person name="Paule C.R."/>
            <person name="Poulain J."/>
            <person name="Prion F."/>
            <person name="Qin B."/>
            <person name="Qu C."/>
            <person name="Retzel E.F."/>
            <person name="Riddle C."/>
            <person name="Sallet E."/>
            <person name="Samain S."/>
            <person name="Samson N."/>
            <person name="Sanders I."/>
            <person name="Saurat O."/>
            <person name="Scarpelli C."/>
            <person name="Schiex T."/>
            <person name="Segurens B."/>
            <person name="Severin A.J."/>
            <person name="Sherrier D.J."/>
            <person name="Shi R."/>
            <person name="Sims S."/>
            <person name="Singer S.R."/>
            <person name="Sinharoy S."/>
            <person name="Sterck L."/>
            <person name="Viollet A."/>
            <person name="Wang B.B."/>
            <person name="Wang K."/>
            <person name="Wang M."/>
            <person name="Wang X."/>
            <person name="Warfsmann J."/>
            <person name="Weissenbach J."/>
            <person name="White D.D."/>
            <person name="White J.D."/>
            <person name="Wiley G.B."/>
            <person name="Wincker P."/>
            <person name="Xing Y."/>
            <person name="Yang L."/>
            <person name="Yao Z."/>
            <person name="Ying F."/>
            <person name="Zhai J."/>
            <person name="Zhou L."/>
            <person name="Zuber A."/>
            <person name="Denarie J."/>
            <person name="Dixon R.A."/>
            <person name="May G.D."/>
            <person name="Schwartz D.C."/>
            <person name="Rogers J."/>
            <person name="Quetier F."/>
            <person name="Town C.D."/>
            <person name="Roe B.A."/>
        </authorList>
    </citation>
    <scope>NUCLEOTIDE SEQUENCE [LARGE SCALE GENOMIC DNA]</scope>
    <source>
        <strain evidence="2">A17</strain>
        <strain evidence="3 4">cv. Jemalong A17</strain>
    </source>
</reference>
<keyword evidence="2" id="KW-0472">Membrane</keyword>
<reference evidence="3" key="3">
    <citation type="submission" date="2015-04" db="UniProtKB">
        <authorList>
            <consortium name="EnsemblPlants"/>
        </authorList>
    </citation>
    <scope>IDENTIFICATION</scope>
    <source>
        <strain evidence="3">cv. Jemalong A17</strain>
    </source>
</reference>
<feature type="domain" description="RNase H type-1" evidence="1">
    <location>
        <begin position="5"/>
        <end position="49"/>
    </location>
</feature>
<name>A0A072TM77_MEDTR</name>
<evidence type="ECO:0000313" key="3">
    <source>
        <dbReference type="EnsemblPlants" id="KEH18517"/>
    </source>
</evidence>
<dbReference type="GO" id="GO:0004523">
    <property type="term" value="F:RNA-DNA hybrid ribonuclease activity"/>
    <property type="evidence" value="ECO:0007669"/>
    <property type="project" value="InterPro"/>
</dbReference>
<organism evidence="2 4">
    <name type="scientific">Medicago truncatula</name>
    <name type="common">Barrel medic</name>
    <name type="synonym">Medicago tribuloides</name>
    <dbReference type="NCBI Taxonomy" id="3880"/>
    <lineage>
        <taxon>Eukaryota</taxon>
        <taxon>Viridiplantae</taxon>
        <taxon>Streptophyta</taxon>
        <taxon>Embryophyta</taxon>
        <taxon>Tracheophyta</taxon>
        <taxon>Spermatophyta</taxon>
        <taxon>Magnoliopsida</taxon>
        <taxon>eudicotyledons</taxon>
        <taxon>Gunneridae</taxon>
        <taxon>Pentapetalae</taxon>
        <taxon>rosids</taxon>
        <taxon>fabids</taxon>
        <taxon>Fabales</taxon>
        <taxon>Fabaceae</taxon>
        <taxon>Papilionoideae</taxon>
        <taxon>50 kb inversion clade</taxon>
        <taxon>NPAAA clade</taxon>
        <taxon>Hologalegina</taxon>
        <taxon>IRL clade</taxon>
        <taxon>Trifolieae</taxon>
        <taxon>Medicago</taxon>
    </lineage>
</organism>
<dbReference type="Pfam" id="PF13456">
    <property type="entry name" value="RVT_3"/>
    <property type="match status" value="1"/>
</dbReference>
<dbReference type="EMBL" id="CM001224">
    <property type="protein sequence ID" value="KEH18517.1"/>
    <property type="molecule type" value="Genomic_DNA"/>
</dbReference>
<evidence type="ECO:0000259" key="1">
    <source>
        <dbReference type="Pfam" id="PF13456"/>
    </source>
</evidence>
<accession>A0A072TM77</accession>
<reference evidence="2 4" key="2">
    <citation type="journal article" date="2014" name="BMC Genomics">
        <title>An improved genome release (version Mt4.0) for the model legume Medicago truncatula.</title>
        <authorList>
            <person name="Tang H."/>
            <person name="Krishnakumar V."/>
            <person name="Bidwell S."/>
            <person name="Rosen B."/>
            <person name="Chan A."/>
            <person name="Zhou S."/>
            <person name="Gentzbittel L."/>
            <person name="Childs K.L."/>
            <person name="Yandell M."/>
            <person name="Gundlach H."/>
            <person name="Mayer K.F."/>
            <person name="Schwartz D.C."/>
            <person name="Town C.D."/>
        </authorList>
    </citation>
    <scope>GENOME REANNOTATION</scope>
    <source>
        <strain evidence="2">A17</strain>
        <strain evidence="3 4">cv. Jemalong A17</strain>
    </source>
</reference>
<dbReference type="Proteomes" id="UP000002051">
    <property type="component" value="Chromosome 8"/>
</dbReference>
<keyword evidence="2" id="KW-0812">Transmembrane</keyword>
<dbReference type="HOGENOM" id="CLU_3053453_0_0_1"/>
<dbReference type="AlphaFoldDB" id="A0A072TM77"/>
<sequence>MGYDMCLRDSMGFFLLAVSSYVNYIISSTQTEAIALLEAIQLAISRTILNHVPD</sequence>
<dbReference type="GO" id="GO:0003676">
    <property type="term" value="F:nucleic acid binding"/>
    <property type="evidence" value="ECO:0007669"/>
    <property type="project" value="InterPro"/>
</dbReference>
<gene>
    <name evidence="2" type="ordered locus">MTR_8g023065</name>
</gene>
<protein>
    <submittedName>
        <fullName evidence="2">Transmembrane protein, putative</fullName>
    </submittedName>
</protein>
<evidence type="ECO:0000313" key="2">
    <source>
        <dbReference type="EMBL" id="KEH18517.1"/>
    </source>
</evidence>
<dbReference type="EnsemblPlants" id="KEH18517">
    <property type="protein sequence ID" value="KEH18517"/>
    <property type="gene ID" value="MTR_8g023065"/>
</dbReference>